<dbReference type="InterPro" id="IPR037294">
    <property type="entry name" value="ABC_BtuC-like"/>
</dbReference>
<feature type="transmembrane region" description="Helical" evidence="7">
    <location>
        <begin position="75"/>
        <end position="91"/>
    </location>
</feature>
<comment type="subcellular location">
    <subcellularLocation>
        <location evidence="6">Cell membrane</location>
        <topology evidence="6">Multi-pass membrane protein</topology>
    </subcellularLocation>
    <subcellularLocation>
        <location evidence="1">Membrane</location>
        <topology evidence="1">Multi-pass membrane protein</topology>
    </subcellularLocation>
</comment>
<evidence type="ECO:0000256" key="5">
    <source>
        <dbReference type="ARBA" id="ARBA00023136"/>
    </source>
</evidence>
<accession>A0A532V018</accession>
<evidence type="ECO:0000256" key="6">
    <source>
        <dbReference type="RuleBase" id="RU003943"/>
    </source>
</evidence>
<dbReference type="Proteomes" id="UP000319619">
    <property type="component" value="Unassembled WGS sequence"/>
</dbReference>
<keyword evidence="3 6" id="KW-0812">Transmembrane</keyword>
<evidence type="ECO:0000256" key="7">
    <source>
        <dbReference type="SAM" id="Phobius"/>
    </source>
</evidence>
<dbReference type="SUPFAM" id="SSF81345">
    <property type="entry name" value="ABC transporter involved in vitamin B12 uptake, BtuC"/>
    <property type="match status" value="1"/>
</dbReference>
<feature type="transmembrane region" description="Helical" evidence="7">
    <location>
        <begin position="230"/>
        <end position="252"/>
    </location>
</feature>
<feature type="transmembrane region" description="Helical" evidence="7">
    <location>
        <begin position="20"/>
        <end position="41"/>
    </location>
</feature>
<evidence type="ECO:0000256" key="4">
    <source>
        <dbReference type="ARBA" id="ARBA00022989"/>
    </source>
</evidence>
<keyword evidence="4 7" id="KW-1133">Transmembrane helix</keyword>
<feature type="transmembrane region" description="Helical" evidence="7">
    <location>
        <begin position="144"/>
        <end position="166"/>
    </location>
</feature>
<proteinExistence type="inferred from homology"/>
<evidence type="ECO:0000313" key="8">
    <source>
        <dbReference type="EMBL" id="TKJ40317.1"/>
    </source>
</evidence>
<evidence type="ECO:0000256" key="3">
    <source>
        <dbReference type="ARBA" id="ARBA00022692"/>
    </source>
</evidence>
<dbReference type="PANTHER" id="PTHR30477">
    <property type="entry name" value="ABC-TRANSPORTER METAL-BINDING PROTEIN"/>
    <property type="match status" value="1"/>
</dbReference>
<feature type="transmembrane region" description="Helical" evidence="7">
    <location>
        <begin position="103"/>
        <end position="124"/>
    </location>
</feature>
<dbReference type="InterPro" id="IPR001626">
    <property type="entry name" value="ABC_TroCD"/>
</dbReference>
<comment type="caution">
    <text evidence="8">The sequence shown here is derived from an EMBL/GenBank/DDBJ whole genome shotgun (WGS) entry which is preliminary data.</text>
</comment>
<dbReference type="AlphaFoldDB" id="A0A532V018"/>
<dbReference type="Gene3D" id="1.10.3470.10">
    <property type="entry name" value="ABC transporter involved in vitamin B12 uptake, BtuC"/>
    <property type="match status" value="1"/>
</dbReference>
<dbReference type="GO" id="GO:0010043">
    <property type="term" value="P:response to zinc ion"/>
    <property type="evidence" value="ECO:0007669"/>
    <property type="project" value="TreeGrafter"/>
</dbReference>
<gene>
    <name evidence="8" type="ORF">CEE37_08300</name>
</gene>
<keyword evidence="5 7" id="KW-0472">Membrane</keyword>
<evidence type="ECO:0000313" key="9">
    <source>
        <dbReference type="Proteomes" id="UP000319619"/>
    </source>
</evidence>
<feature type="transmembrane region" description="Helical" evidence="7">
    <location>
        <begin position="48"/>
        <end position="69"/>
    </location>
</feature>
<keyword evidence="6" id="KW-0813">Transport</keyword>
<organism evidence="8 9">
    <name type="scientific">candidate division LCP-89 bacterium B3_LCP</name>
    <dbReference type="NCBI Taxonomy" id="2012998"/>
    <lineage>
        <taxon>Bacteria</taxon>
        <taxon>Pseudomonadati</taxon>
        <taxon>Bacteria division LCP-89</taxon>
    </lineage>
</organism>
<comment type="similarity">
    <text evidence="2 6">Belongs to the ABC-3 integral membrane protein family.</text>
</comment>
<dbReference type="PANTHER" id="PTHR30477:SF0">
    <property type="entry name" value="METAL TRANSPORT SYSTEM MEMBRANE PROTEIN TM_0125-RELATED"/>
    <property type="match status" value="1"/>
</dbReference>
<protein>
    <submittedName>
        <fullName evidence="8">ABC transporter</fullName>
    </submittedName>
</protein>
<dbReference type="Pfam" id="PF00950">
    <property type="entry name" value="ABC-3"/>
    <property type="match status" value="1"/>
</dbReference>
<dbReference type="GO" id="GO:0055085">
    <property type="term" value="P:transmembrane transport"/>
    <property type="evidence" value="ECO:0007669"/>
    <property type="project" value="InterPro"/>
</dbReference>
<reference evidence="8 9" key="1">
    <citation type="submission" date="2017-06" db="EMBL/GenBank/DDBJ databases">
        <title>Novel microbial phyla capable of carbon fixation and sulfur reduction in deep-sea sediments.</title>
        <authorList>
            <person name="Huang J."/>
            <person name="Baker B."/>
            <person name="Wang Y."/>
        </authorList>
    </citation>
    <scope>NUCLEOTIDE SEQUENCE [LARGE SCALE GENOMIC DNA]</scope>
    <source>
        <strain evidence="8">B3_LCP</strain>
    </source>
</reference>
<evidence type="ECO:0000256" key="2">
    <source>
        <dbReference type="ARBA" id="ARBA00008034"/>
    </source>
</evidence>
<dbReference type="EMBL" id="NJBN01000005">
    <property type="protein sequence ID" value="TKJ40317.1"/>
    <property type="molecule type" value="Genomic_DNA"/>
</dbReference>
<feature type="transmembrane region" description="Helical" evidence="7">
    <location>
        <begin position="187"/>
        <end position="218"/>
    </location>
</feature>
<name>A0A532V018_UNCL8</name>
<feature type="transmembrane region" description="Helical" evidence="7">
    <location>
        <begin position="259"/>
        <end position="278"/>
    </location>
</feature>
<sequence length="280" mass="30297">MNLLTDLLSGLMPFDWLEPAFMRRALIGMLFIAPACAAMGVQVVSFRMAFFSDAISHSAFTGVALGLIFGINSHWTMVGFGVLVGCGVLVFSRKAVLSTDTVIGVFFAAVVALGIVIVSARRGLSRYFESVLFGDILAIDSNELWIMFFLFLLVFLFQAIGYNKLLLISLHSPLAHSRGIKPARWEIAYGILLAFLVMISLRAVGLLLVTALLVVPAAAARNLARSGSGLIWWSVLIATISAGVGLFLSYIWGSATGATVILVSVFFFICSYLIRLVMGR</sequence>
<dbReference type="GO" id="GO:0043190">
    <property type="term" value="C:ATP-binding cassette (ABC) transporter complex"/>
    <property type="evidence" value="ECO:0007669"/>
    <property type="project" value="InterPro"/>
</dbReference>
<evidence type="ECO:0000256" key="1">
    <source>
        <dbReference type="ARBA" id="ARBA00004141"/>
    </source>
</evidence>